<dbReference type="Gene3D" id="3.40.50.300">
    <property type="entry name" value="P-loop containing nucleotide triphosphate hydrolases"/>
    <property type="match status" value="1"/>
</dbReference>
<name>A0A087D602_9BIFI</name>
<dbReference type="OrthoDB" id="3188010at2"/>
<dbReference type="EMBL" id="JGZN01000018">
    <property type="protein sequence ID" value="KFI90952.1"/>
    <property type="molecule type" value="Genomic_DNA"/>
</dbReference>
<evidence type="ECO:0000313" key="1">
    <source>
        <dbReference type="EMBL" id="KFI90952.1"/>
    </source>
</evidence>
<protein>
    <submittedName>
        <fullName evidence="1">Putative phage terminase</fullName>
    </submittedName>
</protein>
<accession>A0A087D602</accession>
<dbReference type="Proteomes" id="UP000029066">
    <property type="component" value="Unassembled WGS sequence"/>
</dbReference>
<dbReference type="AlphaFoldDB" id="A0A087D602"/>
<dbReference type="STRING" id="1437607.BISA_1931"/>
<reference evidence="1 2" key="1">
    <citation type="submission" date="2014-03" db="EMBL/GenBank/DDBJ databases">
        <title>Genomics of Bifidobacteria.</title>
        <authorList>
            <person name="Ventura M."/>
            <person name="Milani C."/>
            <person name="Lugli G.A."/>
        </authorList>
    </citation>
    <scope>NUCLEOTIDE SEQUENCE [LARGE SCALE GENOMIC DNA]</scope>
    <source>
        <strain evidence="1 2">DSM 23967</strain>
    </source>
</reference>
<evidence type="ECO:0000313" key="2">
    <source>
        <dbReference type="Proteomes" id="UP000029066"/>
    </source>
</evidence>
<proteinExistence type="predicted"/>
<organism evidence="1 2">
    <name type="scientific">Bifidobacterium saguini DSM 23967</name>
    <dbReference type="NCBI Taxonomy" id="1437607"/>
    <lineage>
        <taxon>Bacteria</taxon>
        <taxon>Bacillati</taxon>
        <taxon>Actinomycetota</taxon>
        <taxon>Actinomycetes</taxon>
        <taxon>Bifidobacteriales</taxon>
        <taxon>Bifidobacteriaceae</taxon>
        <taxon>Bifidobacterium</taxon>
    </lineage>
</organism>
<gene>
    <name evidence="1" type="ORF">BISA_1931</name>
</gene>
<comment type="caution">
    <text evidence="1">The sequence shown here is derived from an EMBL/GenBank/DDBJ whole genome shotgun (WGS) entry which is preliminary data.</text>
</comment>
<dbReference type="RefSeq" id="WP_033891973.1">
    <property type="nucleotide sequence ID" value="NZ_JDUT01000012.1"/>
</dbReference>
<dbReference type="InterPro" id="IPR027417">
    <property type="entry name" value="P-loop_NTPase"/>
</dbReference>
<sequence length="481" mass="52462">MTPVRGGTPRNLERRTDGPIVARFAQLLGTPLLPWQQLVADVAGEIDPVTGTYYYDTVILSTPRQCGKSTLVDAVDTRNSQWGPDRFIYYLAQTGKDAGDHFKKYLKTIQASPLADITTRPYMGAGDLRQPFVNGSVIMPKSVTKVAGHGVQGDKITLDEAFSLSEETGNTILDGFMPTMATRLKATGVQPQLWITSTEGTADSTFFNKKLDTCRKGEQSRRTCWFDFGLPSGEDPEDLDAIMRYHPAAGLLWDKSQLRDFHEQFRDNPAGWARAFGNRRDEGITDRAIDETTWNTTATMPVTPAELGDRPVVFGIAVDVDATHTSISAGIVNSDGTITTQLLRILDGTGYAPAEITRLCETYHAPAVIDERGTAADLSDRLHNLTDRNGDPVIEFVDMDAADFLTTGQSYVSGLNNGTIKHAADPDLDASAANSARKWAGDAWRLSRRGSTGLTSPLESCMLAAWGAAHRPEEAGPLQIY</sequence>